<organism evidence="2 3">
    <name type="scientific">Cerrena zonata</name>
    <dbReference type="NCBI Taxonomy" id="2478898"/>
    <lineage>
        <taxon>Eukaryota</taxon>
        <taxon>Fungi</taxon>
        <taxon>Dikarya</taxon>
        <taxon>Basidiomycota</taxon>
        <taxon>Agaricomycotina</taxon>
        <taxon>Agaricomycetes</taxon>
        <taxon>Polyporales</taxon>
        <taxon>Cerrenaceae</taxon>
        <taxon>Cerrena</taxon>
    </lineage>
</organism>
<keyword evidence="3" id="KW-1185">Reference proteome</keyword>
<dbReference type="EMBL" id="JASBNA010000051">
    <property type="protein sequence ID" value="KAK7680166.1"/>
    <property type="molecule type" value="Genomic_DNA"/>
</dbReference>
<evidence type="ECO:0000256" key="1">
    <source>
        <dbReference type="SAM" id="MobiDB-lite"/>
    </source>
</evidence>
<evidence type="ECO:0000313" key="3">
    <source>
        <dbReference type="Proteomes" id="UP001385951"/>
    </source>
</evidence>
<dbReference type="InterPro" id="IPR041078">
    <property type="entry name" value="Plavaka"/>
</dbReference>
<sequence>MTSSITGGVVNLGCRSELDIWALTSTSFNTHLVCSSISTLCVMPACEGCSAILRTNQGLQSHYQQSQDPRCIAYREVVYGTAISSDEDDVDHAEEDEMDVDVEPPAQFAGDLYGAGYQVDDFPGFEEENPYNPDDEEDYDDEDDFSRNEEDYNVYEMNDRVSSPILHLSDPEPELESDDDIPDASLGGQQAVEDALHRNVHVHSFPSLAAGAPVNRQGQDANTKYGYGISDNQQNPYVPFTNHLNWEIACWAKLRGPGSNALNELLAIEGLPETLGLQFKTTQELNAIIDAHLPSNWPSFSCHPVILDGERFEVFYCDVIECIKALFGNALFDPHLIFVPEFHFTNDSKDSQVYHDMHTARWWWYTQEQLEAKSPGATIIPVIISSDKTQVTLVGGKTAYPVYIAIGNIPKEIRRKPSHHAHILLAYLPTTKLEHISSDAAHRRMVANIIHAAFGHILEPLIQAGKNGILIARGNGDVHHCYPIYAAHPGDYMEHIAVTGCKLMECPICLAKSKDFGNLDDNSPMRDIDKVKRALDVFETNPHHFAEACKEANIKPIPYPFWKNLPWANIYLCIPPDILHQLHQGLIKHLVSWILAAYSEKEIDARCRSLPPNHHVQHFKNGISHLSQITGKEHAEIAKIIIGLIIDLPLPGGQSPIRLIRATWGILDFIYIAQFPVHSKETLECMENALKQFHDNKHIFVELGI</sequence>
<evidence type="ECO:0008006" key="4">
    <source>
        <dbReference type="Google" id="ProtNLM"/>
    </source>
</evidence>
<reference evidence="2 3" key="1">
    <citation type="submission" date="2022-09" db="EMBL/GenBank/DDBJ databases">
        <authorList>
            <person name="Palmer J.M."/>
        </authorList>
    </citation>
    <scope>NUCLEOTIDE SEQUENCE [LARGE SCALE GENOMIC DNA]</scope>
    <source>
        <strain evidence="2 3">DSM 7382</strain>
    </source>
</reference>
<feature type="region of interest" description="Disordered" evidence="1">
    <location>
        <begin position="119"/>
        <end position="186"/>
    </location>
</feature>
<dbReference type="AlphaFoldDB" id="A0AAW0FHV3"/>
<comment type="caution">
    <text evidence="2">The sequence shown here is derived from an EMBL/GenBank/DDBJ whole genome shotgun (WGS) entry which is preliminary data.</text>
</comment>
<name>A0AAW0FHV3_9APHY</name>
<feature type="compositionally biased region" description="Acidic residues" evidence="1">
    <location>
        <begin position="123"/>
        <end position="144"/>
    </location>
</feature>
<protein>
    <recommendedName>
        <fullName evidence="4">Transposase</fullName>
    </recommendedName>
</protein>
<feature type="compositionally biased region" description="Acidic residues" evidence="1">
    <location>
        <begin position="171"/>
        <end position="182"/>
    </location>
</feature>
<gene>
    <name evidence="2" type="ORF">QCA50_016675</name>
</gene>
<dbReference type="Proteomes" id="UP001385951">
    <property type="component" value="Unassembled WGS sequence"/>
</dbReference>
<dbReference type="Pfam" id="PF18759">
    <property type="entry name" value="Plavaka"/>
    <property type="match status" value="1"/>
</dbReference>
<evidence type="ECO:0000313" key="2">
    <source>
        <dbReference type="EMBL" id="KAK7680166.1"/>
    </source>
</evidence>
<proteinExistence type="predicted"/>
<accession>A0AAW0FHV3</accession>